<proteinExistence type="predicted"/>
<name>A0A9W9DZ78_9AGAR</name>
<feature type="region of interest" description="Disordered" evidence="1">
    <location>
        <begin position="1"/>
        <end position="37"/>
    </location>
</feature>
<evidence type="ECO:0000313" key="3">
    <source>
        <dbReference type="Proteomes" id="UP001150238"/>
    </source>
</evidence>
<reference evidence="2" key="2">
    <citation type="journal article" date="2023" name="Proc. Natl. Acad. Sci. U.S.A.">
        <title>A global phylogenomic analysis of the shiitake genus Lentinula.</title>
        <authorList>
            <person name="Sierra-Patev S."/>
            <person name="Min B."/>
            <person name="Naranjo-Ortiz M."/>
            <person name="Looney B."/>
            <person name="Konkel Z."/>
            <person name="Slot J.C."/>
            <person name="Sakamoto Y."/>
            <person name="Steenwyk J.L."/>
            <person name="Rokas A."/>
            <person name="Carro J."/>
            <person name="Camarero S."/>
            <person name="Ferreira P."/>
            <person name="Molpeceres G."/>
            <person name="Ruiz-Duenas F.J."/>
            <person name="Serrano A."/>
            <person name="Henrissat B."/>
            <person name="Drula E."/>
            <person name="Hughes K.W."/>
            <person name="Mata J.L."/>
            <person name="Ishikawa N.K."/>
            <person name="Vargas-Isla R."/>
            <person name="Ushijima S."/>
            <person name="Smith C.A."/>
            <person name="Donoghue J."/>
            <person name="Ahrendt S."/>
            <person name="Andreopoulos W."/>
            <person name="He G."/>
            <person name="LaButti K."/>
            <person name="Lipzen A."/>
            <person name="Ng V."/>
            <person name="Riley R."/>
            <person name="Sandor L."/>
            <person name="Barry K."/>
            <person name="Martinez A.T."/>
            <person name="Xiao Y."/>
            <person name="Gibbons J.G."/>
            <person name="Terashima K."/>
            <person name="Grigoriev I.V."/>
            <person name="Hibbett D."/>
        </authorList>
    </citation>
    <scope>NUCLEOTIDE SEQUENCE</scope>
    <source>
        <strain evidence="2">Sp2 HRB7682 ss15</strain>
    </source>
</reference>
<organism evidence="2 3">
    <name type="scientific">Lentinula lateritia</name>
    <dbReference type="NCBI Taxonomy" id="40482"/>
    <lineage>
        <taxon>Eukaryota</taxon>
        <taxon>Fungi</taxon>
        <taxon>Dikarya</taxon>
        <taxon>Basidiomycota</taxon>
        <taxon>Agaricomycotina</taxon>
        <taxon>Agaricomycetes</taxon>
        <taxon>Agaricomycetidae</taxon>
        <taxon>Agaricales</taxon>
        <taxon>Marasmiineae</taxon>
        <taxon>Omphalotaceae</taxon>
        <taxon>Lentinula</taxon>
    </lineage>
</organism>
<dbReference type="AlphaFoldDB" id="A0A9W9DZ78"/>
<evidence type="ECO:0000313" key="2">
    <source>
        <dbReference type="EMBL" id="KAJ4492070.1"/>
    </source>
</evidence>
<reference evidence="2" key="1">
    <citation type="submission" date="2022-08" db="EMBL/GenBank/DDBJ databases">
        <authorList>
            <consortium name="DOE Joint Genome Institute"/>
            <person name="Min B."/>
            <person name="Riley R."/>
            <person name="Sierra-Patev S."/>
            <person name="Naranjo-Ortiz M."/>
            <person name="Looney B."/>
            <person name="Konkel Z."/>
            <person name="Slot J.C."/>
            <person name="Sakamoto Y."/>
            <person name="Steenwyk J.L."/>
            <person name="Rokas A."/>
            <person name="Carro J."/>
            <person name="Camarero S."/>
            <person name="Ferreira P."/>
            <person name="Molpeceres G."/>
            <person name="Ruiz-Duenas F.J."/>
            <person name="Serrano A."/>
            <person name="Henrissat B."/>
            <person name="Drula E."/>
            <person name="Hughes K.W."/>
            <person name="Mata J.L."/>
            <person name="Ishikawa N.K."/>
            <person name="Vargas-Isla R."/>
            <person name="Ushijima S."/>
            <person name="Smith C.A."/>
            <person name="Ahrendt S."/>
            <person name="Andreopoulos W."/>
            <person name="He G."/>
            <person name="Labutti K."/>
            <person name="Lipzen A."/>
            <person name="Ng V."/>
            <person name="Sandor L."/>
            <person name="Barry K."/>
            <person name="Martinez A.T."/>
            <person name="Xiao Y."/>
            <person name="Gibbons J.G."/>
            <person name="Terashima K."/>
            <person name="Hibbett D.S."/>
            <person name="Grigoriev I.V."/>
        </authorList>
    </citation>
    <scope>NUCLEOTIDE SEQUENCE</scope>
    <source>
        <strain evidence="2">Sp2 HRB7682 ss15</strain>
    </source>
</reference>
<gene>
    <name evidence="2" type="ORF">C8J55DRAFT_252846</name>
</gene>
<feature type="compositionally biased region" description="Basic and acidic residues" evidence="1">
    <location>
        <begin position="171"/>
        <end position="185"/>
    </location>
</feature>
<feature type="compositionally biased region" description="Low complexity" evidence="1">
    <location>
        <begin position="186"/>
        <end position="205"/>
    </location>
</feature>
<evidence type="ECO:0000256" key="1">
    <source>
        <dbReference type="SAM" id="MobiDB-lite"/>
    </source>
</evidence>
<protein>
    <submittedName>
        <fullName evidence="2">Uncharacterized protein</fullName>
    </submittedName>
</protein>
<comment type="caution">
    <text evidence="2">The sequence shown here is derived from an EMBL/GenBank/DDBJ whole genome shotgun (WGS) entry which is preliminary data.</text>
</comment>
<sequence>MSPPPSSSSSILDSSHIRTGKGRNRGGNEGGNEGNSCYAVRQDDDITERNETKYHLGCIIPTRLSFDSAPGCGSPSLPVHLLSDFTFSDSNSNPSNSNSDFFLYLYILHLCLRLHLRHRLCLQSRIRIDVGMGIGGGEPSALSSSSARPSGSTRQPLYNLALPLSLSNKRPASEQHHDDHHHHNDTTPTATTPATTTLTTLLQPPTKKRRIASPFPVKAPPKQYNLRERQPAVIKVEQRGRGRLPPSWLSGVFAVAVLGVNEYEGEQEEGQKQKQ</sequence>
<accession>A0A9W9DZ78</accession>
<feature type="region of interest" description="Disordered" evidence="1">
    <location>
        <begin position="169"/>
        <end position="221"/>
    </location>
</feature>
<dbReference type="Proteomes" id="UP001150238">
    <property type="component" value="Unassembled WGS sequence"/>
</dbReference>
<dbReference type="EMBL" id="JANVFS010000005">
    <property type="protein sequence ID" value="KAJ4492070.1"/>
    <property type="molecule type" value="Genomic_DNA"/>
</dbReference>